<dbReference type="PANTHER" id="PTHR32309">
    <property type="entry name" value="TYROSINE-PROTEIN KINASE"/>
    <property type="match status" value="1"/>
</dbReference>
<dbReference type="EMBL" id="BAABJH010000001">
    <property type="protein sequence ID" value="GAA4882841.1"/>
    <property type="molecule type" value="Genomic_DNA"/>
</dbReference>
<evidence type="ECO:0000256" key="2">
    <source>
        <dbReference type="ARBA" id="ARBA00007316"/>
    </source>
</evidence>
<evidence type="ECO:0000256" key="9">
    <source>
        <dbReference type="ARBA" id="ARBA00022741"/>
    </source>
</evidence>
<comment type="catalytic activity">
    <reaction evidence="15">
        <text>L-tyrosyl-[protein] + ATP = O-phospho-L-tyrosyl-[protein] + ADP + H(+)</text>
        <dbReference type="Rhea" id="RHEA:10596"/>
        <dbReference type="Rhea" id="RHEA-COMP:10136"/>
        <dbReference type="Rhea" id="RHEA-COMP:20101"/>
        <dbReference type="ChEBI" id="CHEBI:15378"/>
        <dbReference type="ChEBI" id="CHEBI:30616"/>
        <dbReference type="ChEBI" id="CHEBI:46858"/>
        <dbReference type="ChEBI" id="CHEBI:61978"/>
        <dbReference type="ChEBI" id="CHEBI:456216"/>
        <dbReference type="EC" id="2.7.10.2"/>
    </reaction>
</comment>
<feature type="transmembrane region" description="Helical" evidence="16">
    <location>
        <begin position="491"/>
        <end position="511"/>
    </location>
</feature>
<evidence type="ECO:0000256" key="16">
    <source>
        <dbReference type="SAM" id="Phobius"/>
    </source>
</evidence>
<dbReference type="SUPFAM" id="SSF52540">
    <property type="entry name" value="P-loop containing nucleoside triphosphate hydrolases"/>
    <property type="match status" value="1"/>
</dbReference>
<comment type="similarity">
    <text evidence="3">Belongs to the etk/wzc family.</text>
</comment>
<dbReference type="InterPro" id="IPR025669">
    <property type="entry name" value="AAA_dom"/>
</dbReference>
<keyword evidence="8 16" id="KW-0812">Transmembrane</keyword>
<evidence type="ECO:0000256" key="11">
    <source>
        <dbReference type="ARBA" id="ARBA00022840"/>
    </source>
</evidence>
<keyword evidence="11" id="KW-0067">ATP-binding</keyword>
<evidence type="ECO:0000256" key="14">
    <source>
        <dbReference type="ARBA" id="ARBA00023137"/>
    </source>
</evidence>
<feature type="domain" description="Tyrosine-protein kinase G-rich" evidence="19">
    <location>
        <begin position="436"/>
        <end position="513"/>
    </location>
</feature>
<dbReference type="InterPro" id="IPR003856">
    <property type="entry name" value="LPS_length_determ_N"/>
</dbReference>
<evidence type="ECO:0000256" key="5">
    <source>
        <dbReference type="ARBA" id="ARBA00022475"/>
    </source>
</evidence>
<proteinExistence type="inferred from homology"/>
<evidence type="ECO:0000259" key="18">
    <source>
        <dbReference type="Pfam" id="PF13614"/>
    </source>
</evidence>
<comment type="subcellular location">
    <subcellularLocation>
        <location evidence="1">Cell inner membrane</location>
        <topology evidence="1">Multi-pass membrane protein</topology>
    </subcellularLocation>
</comment>
<dbReference type="EC" id="2.7.10.2" evidence="4"/>
<evidence type="ECO:0000256" key="15">
    <source>
        <dbReference type="ARBA" id="ARBA00051245"/>
    </source>
</evidence>
<evidence type="ECO:0000256" key="7">
    <source>
        <dbReference type="ARBA" id="ARBA00022679"/>
    </source>
</evidence>
<keyword evidence="6" id="KW-0997">Cell inner membrane</keyword>
<keyword evidence="14" id="KW-0829">Tyrosine-protein kinase</keyword>
<dbReference type="Proteomes" id="UP001500433">
    <property type="component" value="Unassembled WGS sequence"/>
</dbReference>
<evidence type="ECO:0000313" key="20">
    <source>
        <dbReference type="EMBL" id="GAA4882841.1"/>
    </source>
</evidence>
<comment type="caution">
    <text evidence="20">The sequence shown here is derived from an EMBL/GenBank/DDBJ whole genome shotgun (WGS) entry which is preliminary data.</text>
</comment>
<gene>
    <name evidence="20" type="ORF">GCM10023311_01200</name>
</gene>
<protein>
    <recommendedName>
        <fullName evidence="4">non-specific protein-tyrosine kinase</fullName>
        <ecNumber evidence="4">2.7.10.2</ecNumber>
    </recommendedName>
</protein>
<evidence type="ECO:0000259" key="17">
    <source>
        <dbReference type="Pfam" id="PF02706"/>
    </source>
</evidence>
<evidence type="ECO:0000256" key="1">
    <source>
        <dbReference type="ARBA" id="ARBA00004429"/>
    </source>
</evidence>
<keyword evidence="10 20" id="KW-0418">Kinase</keyword>
<dbReference type="GO" id="GO:0016301">
    <property type="term" value="F:kinase activity"/>
    <property type="evidence" value="ECO:0007669"/>
    <property type="project" value="UniProtKB-KW"/>
</dbReference>
<evidence type="ECO:0000259" key="19">
    <source>
        <dbReference type="Pfam" id="PF13807"/>
    </source>
</evidence>
<evidence type="ECO:0000256" key="8">
    <source>
        <dbReference type="ARBA" id="ARBA00022692"/>
    </source>
</evidence>
<keyword evidence="12 16" id="KW-1133">Transmembrane helix</keyword>
<dbReference type="InterPro" id="IPR050445">
    <property type="entry name" value="Bact_polysacc_biosynth/exp"/>
</dbReference>
<dbReference type="CDD" id="cd05387">
    <property type="entry name" value="BY-kinase"/>
    <property type="match status" value="1"/>
</dbReference>
<feature type="domain" description="AAA" evidence="18">
    <location>
        <begin position="592"/>
        <end position="704"/>
    </location>
</feature>
<dbReference type="Pfam" id="PF13807">
    <property type="entry name" value="GNVR"/>
    <property type="match status" value="1"/>
</dbReference>
<organism evidence="20 21">
    <name type="scientific">Flaviramulus aquimarinus</name>
    <dbReference type="NCBI Taxonomy" id="1170456"/>
    <lineage>
        <taxon>Bacteria</taxon>
        <taxon>Pseudomonadati</taxon>
        <taxon>Bacteroidota</taxon>
        <taxon>Flavobacteriia</taxon>
        <taxon>Flavobacteriales</taxon>
        <taxon>Flavobacteriaceae</taxon>
        <taxon>Flaviramulus</taxon>
    </lineage>
</organism>
<dbReference type="InterPro" id="IPR005702">
    <property type="entry name" value="Wzc-like_C"/>
</dbReference>
<evidence type="ECO:0000256" key="13">
    <source>
        <dbReference type="ARBA" id="ARBA00023136"/>
    </source>
</evidence>
<feature type="transmembrane region" description="Helical" evidence="16">
    <location>
        <begin position="29"/>
        <end position="47"/>
    </location>
</feature>
<dbReference type="PANTHER" id="PTHR32309:SF13">
    <property type="entry name" value="FERRIC ENTEROBACTIN TRANSPORT PROTEIN FEPE"/>
    <property type="match status" value="1"/>
</dbReference>
<accession>A0ABP9EN61</accession>
<reference evidence="21" key="1">
    <citation type="journal article" date="2019" name="Int. J. Syst. Evol. Microbiol.">
        <title>The Global Catalogue of Microorganisms (GCM) 10K type strain sequencing project: providing services to taxonomists for standard genome sequencing and annotation.</title>
        <authorList>
            <consortium name="The Broad Institute Genomics Platform"/>
            <consortium name="The Broad Institute Genome Sequencing Center for Infectious Disease"/>
            <person name="Wu L."/>
            <person name="Ma J."/>
        </authorList>
    </citation>
    <scope>NUCLEOTIDE SEQUENCE [LARGE SCALE GENOMIC DNA]</scope>
    <source>
        <strain evidence="21">JCM 18274</strain>
    </source>
</reference>
<keyword evidence="7" id="KW-0808">Transferase</keyword>
<dbReference type="InterPro" id="IPR032807">
    <property type="entry name" value="GNVR"/>
</dbReference>
<dbReference type="Gene3D" id="3.40.50.300">
    <property type="entry name" value="P-loop containing nucleotide triphosphate hydrolases"/>
    <property type="match status" value="1"/>
</dbReference>
<evidence type="ECO:0000256" key="6">
    <source>
        <dbReference type="ARBA" id="ARBA00022519"/>
    </source>
</evidence>
<evidence type="ECO:0000256" key="4">
    <source>
        <dbReference type="ARBA" id="ARBA00011903"/>
    </source>
</evidence>
<keyword evidence="9" id="KW-0547">Nucleotide-binding</keyword>
<evidence type="ECO:0000256" key="3">
    <source>
        <dbReference type="ARBA" id="ARBA00008883"/>
    </source>
</evidence>
<keyword evidence="13 16" id="KW-0472">Membrane</keyword>
<name>A0ABP9EN61_9FLAO</name>
<dbReference type="NCBIfam" id="TIGR01007">
    <property type="entry name" value="eps_fam"/>
    <property type="match status" value="1"/>
</dbReference>
<evidence type="ECO:0000313" key="21">
    <source>
        <dbReference type="Proteomes" id="UP001500433"/>
    </source>
</evidence>
<evidence type="ECO:0000256" key="12">
    <source>
        <dbReference type="ARBA" id="ARBA00022989"/>
    </source>
</evidence>
<keyword evidence="5" id="KW-1003">Cell membrane</keyword>
<comment type="similarity">
    <text evidence="2">Belongs to the CpsD/CapB family.</text>
</comment>
<keyword evidence="21" id="KW-1185">Reference proteome</keyword>
<dbReference type="Pfam" id="PF02706">
    <property type="entry name" value="Wzz"/>
    <property type="match status" value="1"/>
</dbReference>
<feature type="domain" description="Polysaccharide chain length determinant N-terminal" evidence="17">
    <location>
        <begin position="12"/>
        <end position="107"/>
    </location>
</feature>
<sequence length="780" mass="88191">MNMTEMDASKNDKINLREVLKKYSYHWKLLLLGIIIALTCAFLYLRFATYEYQVSSTILINDKDNDSGSELSVFQDLGLFAGSKTSIETEKGVLKSKTLIERVVRDLGANITYYIKNDIAFKEVYKDDIPFNINFFANESILNKLNTSFSIITKSATKFVLTDSKGNPIKEGSFGERVTGEFGELVITPIAIDNIELGKEILIKISPLEEVAIAFKQRIKITVDNLKSNLLIIKLQDPVKLKARKILDSLVSYYNRDAVEYKSQITRNTDKFINNRIDDISIELTSLDQGVETYKIENKLSNMDSEADLVLASNATLTKQIVELTSQIKLIDYVAKYMKTNKDDLIPGNLGILNEATSQNTLKYNNLLLDRNRLLKGANKENPIIINLNDQITSLRESIDRSLVNTRSSLAISLNEAKLQEYKLNSKISATPKKEREIKDIQRQQQIIETLYLYLLQKREENSISLAVSAKYAKIIDKAYGSSVPVAPRKMIVLIASLLLGILIPTLFIIVKSLFDNRIHAIEDLEGIIDAPVLGDIPSAKTKKSIITFEQKRNNTAAESFRLLRTNVSHALSNINKDANAVFITSTLRNEGKTFIAINLATAMALLDKKVLLIEADIRNPKIADYLKLKKEKGLTDFLTDPSLKELDVIKHNERTKLDIVEAGAIAKSPSEFLSNGRFETLLAYAKNNYDYVIVDTAPVNIATDTLLLGHQADLFVYVVRAKFLDKRMLNIPKKILENKRLANMNILMNDTNYEKRGYDSGYNYGETGAKKPWWIRIFR</sequence>
<evidence type="ECO:0000256" key="10">
    <source>
        <dbReference type="ARBA" id="ARBA00022777"/>
    </source>
</evidence>
<dbReference type="Pfam" id="PF13614">
    <property type="entry name" value="AAA_31"/>
    <property type="match status" value="1"/>
</dbReference>
<dbReference type="RefSeq" id="WP_345271964.1">
    <property type="nucleotide sequence ID" value="NZ_BAABJH010000001.1"/>
</dbReference>
<dbReference type="InterPro" id="IPR027417">
    <property type="entry name" value="P-loop_NTPase"/>
</dbReference>